<protein>
    <submittedName>
        <fullName evidence="2">Rrf2 family transcriptional regulator</fullName>
    </submittedName>
</protein>
<dbReference type="EMBL" id="MLOK01000019">
    <property type="protein sequence ID" value="OIM21951.1"/>
    <property type="molecule type" value="Genomic_DNA"/>
</dbReference>
<evidence type="ECO:0000313" key="2">
    <source>
        <dbReference type="EMBL" id="OIM21951.1"/>
    </source>
</evidence>
<sequence>MKIAIIGSTGMAGRAVYKEALIRGHQVTGFVRNPERAVKLLGKGNFIKKSIYQIASVNLADFDVVINAFANHENPIENFDALAHLLRVARGLKTRFIFLLGAASLERQDGKMLLDSLSELPNNEAWIREPRYGIDELYVLQHDNEGVNWTAISPQQDFLNGPKSEYITGRNNLIYAADGKSHISTGNMATAILNEIEEPRFINQRFTVGDK</sequence>
<dbReference type="InterPro" id="IPR016040">
    <property type="entry name" value="NAD(P)-bd_dom"/>
</dbReference>
<dbReference type="SUPFAM" id="SSF51735">
    <property type="entry name" value="NAD(P)-binding Rossmann-fold domains"/>
    <property type="match status" value="1"/>
</dbReference>
<name>A0A6N4A8X4_OENOE</name>
<evidence type="ECO:0000259" key="1">
    <source>
        <dbReference type="Pfam" id="PF13460"/>
    </source>
</evidence>
<dbReference type="Pfam" id="PF13460">
    <property type="entry name" value="NAD_binding_10"/>
    <property type="match status" value="1"/>
</dbReference>
<feature type="domain" description="NAD(P)-binding" evidence="1">
    <location>
        <begin position="7"/>
        <end position="199"/>
    </location>
</feature>
<dbReference type="InterPro" id="IPR051606">
    <property type="entry name" value="Polyketide_Oxido-like"/>
</dbReference>
<dbReference type="PANTHER" id="PTHR43355:SF2">
    <property type="entry name" value="FLAVIN REDUCTASE (NADPH)"/>
    <property type="match status" value="1"/>
</dbReference>
<dbReference type="Proteomes" id="UP000181728">
    <property type="component" value="Unassembled WGS sequence"/>
</dbReference>
<gene>
    <name evidence="2" type="ORF">ATX59_01735</name>
</gene>
<dbReference type="CDD" id="cd05244">
    <property type="entry name" value="BVR-B_like_SDR_a"/>
    <property type="match status" value="1"/>
</dbReference>
<accession>A0A6N4A8X4</accession>
<dbReference type="AlphaFoldDB" id="A0A6N4A8X4"/>
<dbReference type="RefSeq" id="WP_071448864.1">
    <property type="nucleotide sequence ID" value="NZ_MLMO01000029.1"/>
</dbReference>
<proteinExistence type="predicted"/>
<dbReference type="Gene3D" id="3.40.50.720">
    <property type="entry name" value="NAD(P)-binding Rossmann-like Domain"/>
    <property type="match status" value="1"/>
</dbReference>
<evidence type="ECO:0000313" key="3">
    <source>
        <dbReference type="Proteomes" id="UP000181728"/>
    </source>
</evidence>
<dbReference type="PANTHER" id="PTHR43355">
    <property type="entry name" value="FLAVIN REDUCTASE (NADPH)"/>
    <property type="match status" value="1"/>
</dbReference>
<reference evidence="2 3" key="1">
    <citation type="journal article" date="2016" name="BMC Genomics">
        <title>Consensus pan-genome assembly of the specialised wine bacterium Oenococcus oeni.</title>
        <authorList>
            <person name="Sternes P.R."/>
            <person name="Borneman A.R."/>
        </authorList>
    </citation>
    <scope>NUCLEOTIDE SEQUENCE [LARGE SCALE GENOMIC DNA]</scope>
    <source>
        <strain evidence="2 3">AWRIB661</strain>
    </source>
</reference>
<comment type="caution">
    <text evidence="2">The sequence shown here is derived from an EMBL/GenBank/DDBJ whole genome shotgun (WGS) entry which is preliminary data.</text>
</comment>
<dbReference type="GO" id="GO:0016646">
    <property type="term" value="F:oxidoreductase activity, acting on the CH-NH group of donors, NAD or NADP as acceptor"/>
    <property type="evidence" value="ECO:0007669"/>
    <property type="project" value="TreeGrafter"/>
</dbReference>
<organism evidence="2 3">
    <name type="scientific">Oenococcus oeni</name>
    <name type="common">Leuconostoc oenos</name>
    <dbReference type="NCBI Taxonomy" id="1247"/>
    <lineage>
        <taxon>Bacteria</taxon>
        <taxon>Bacillati</taxon>
        <taxon>Bacillota</taxon>
        <taxon>Bacilli</taxon>
        <taxon>Lactobacillales</taxon>
        <taxon>Lactobacillaceae</taxon>
        <taxon>Oenococcus</taxon>
    </lineage>
</organism>
<dbReference type="InterPro" id="IPR036291">
    <property type="entry name" value="NAD(P)-bd_dom_sf"/>
</dbReference>